<dbReference type="EMBL" id="RQGT01000009">
    <property type="protein sequence ID" value="TGM21841.1"/>
    <property type="molecule type" value="Genomic_DNA"/>
</dbReference>
<name>A0A4R9L836_9LEPT</name>
<evidence type="ECO:0000313" key="7">
    <source>
        <dbReference type="Proteomes" id="UP000297422"/>
    </source>
</evidence>
<feature type="domain" description="ABC transporter" evidence="3">
    <location>
        <begin position="4"/>
        <end position="235"/>
    </location>
</feature>
<keyword evidence="7" id="KW-1185">Reference proteome</keyword>
<protein>
    <submittedName>
        <fullName evidence="4 5">ABC transporter ATP-binding protein</fullName>
    </submittedName>
</protein>
<dbReference type="GO" id="GO:0016887">
    <property type="term" value="F:ATP hydrolysis activity"/>
    <property type="evidence" value="ECO:0007669"/>
    <property type="project" value="InterPro"/>
</dbReference>
<dbReference type="RefSeq" id="WP_118983501.1">
    <property type="nucleotide sequence ID" value="NZ_QHCS01000007.1"/>
</dbReference>
<comment type="caution">
    <text evidence="4">The sequence shown here is derived from an EMBL/GenBank/DDBJ whole genome shotgun (WGS) entry which is preliminary data.</text>
</comment>
<dbReference type="Pfam" id="PF00005">
    <property type="entry name" value="ABC_tran"/>
    <property type="match status" value="1"/>
</dbReference>
<accession>A0A4R9L836</accession>
<dbReference type="Proteomes" id="UP000266669">
    <property type="component" value="Unassembled WGS sequence"/>
</dbReference>
<organism evidence="4 6">
    <name type="scientific">Leptospira stimsonii</name>
    <dbReference type="NCBI Taxonomy" id="2202203"/>
    <lineage>
        <taxon>Bacteria</taxon>
        <taxon>Pseudomonadati</taxon>
        <taxon>Spirochaetota</taxon>
        <taxon>Spirochaetia</taxon>
        <taxon>Leptospirales</taxon>
        <taxon>Leptospiraceae</taxon>
        <taxon>Leptospira</taxon>
    </lineage>
</organism>
<dbReference type="InterPro" id="IPR027417">
    <property type="entry name" value="P-loop_NTPase"/>
</dbReference>
<evidence type="ECO:0000313" key="6">
    <source>
        <dbReference type="Proteomes" id="UP000266669"/>
    </source>
</evidence>
<dbReference type="SMART" id="SM00382">
    <property type="entry name" value="AAA"/>
    <property type="match status" value="1"/>
</dbReference>
<keyword evidence="2 4" id="KW-0067">ATP-binding</keyword>
<dbReference type="SUPFAM" id="SSF52540">
    <property type="entry name" value="P-loop containing nucleoside triphosphate hydrolases"/>
    <property type="match status" value="1"/>
</dbReference>
<dbReference type="GO" id="GO:0005524">
    <property type="term" value="F:ATP binding"/>
    <property type="evidence" value="ECO:0007669"/>
    <property type="project" value="UniProtKB-KW"/>
</dbReference>
<evidence type="ECO:0000259" key="3">
    <source>
        <dbReference type="PROSITE" id="PS50893"/>
    </source>
</evidence>
<dbReference type="InterPro" id="IPR003593">
    <property type="entry name" value="AAA+_ATPase"/>
</dbReference>
<dbReference type="PANTHER" id="PTHR43582:SF2">
    <property type="entry name" value="LINEARMYCIN RESISTANCE ATP-BINDING PROTEIN LNRL"/>
    <property type="match status" value="1"/>
</dbReference>
<gene>
    <name evidence="4" type="ORF">DLM78_19725</name>
    <name evidence="5" type="ORF">EHQ90_01520</name>
</gene>
<dbReference type="InterPro" id="IPR017871">
    <property type="entry name" value="ABC_transporter-like_CS"/>
</dbReference>
<evidence type="ECO:0000256" key="2">
    <source>
        <dbReference type="ARBA" id="ARBA00022840"/>
    </source>
</evidence>
<dbReference type="AlphaFoldDB" id="A0A4R9L836"/>
<keyword evidence="1" id="KW-0547">Nucleotide-binding</keyword>
<evidence type="ECO:0000313" key="5">
    <source>
        <dbReference type="EMBL" id="TGM21841.1"/>
    </source>
</evidence>
<dbReference type="InterPro" id="IPR003439">
    <property type="entry name" value="ABC_transporter-like_ATP-bd"/>
</dbReference>
<proteinExistence type="predicted"/>
<dbReference type="EMBL" id="QHCS01000007">
    <property type="protein sequence ID" value="RHX83726.1"/>
    <property type="molecule type" value="Genomic_DNA"/>
</dbReference>
<reference evidence="7" key="3">
    <citation type="journal article" date="2019" name="PLoS Negl. Trop. Dis.">
        <title>Revisiting the worldwide diversity of Leptospira species in the environment.</title>
        <authorList>
            <person name="Vincent A.T."/>
            <person name="Schiettekatte O."/>
            <person name="Bourhy P."/>
            <person name="Veyrier F.J."/>
            <person name="Picardeau M."/>
        </authorList>
    </citation>
    <scope>NUCLEOTIDE SEQUENCE [LARGE SCALE GENOMIC DNA]</scope>
    <source>
        <strain evidence="7">201702407</strain>
    </source>
</reference>
<dbReference type="Proteomes" id="UP000297422">
    <property type="component" value="Unassembled WGS sequence"/>
</dbReference>
<reference evidence="6" key="1">
    <citation type="submission" date="2018-05" db="EMBL/GenBank/DDBJ databases">
        <title>Leptospira yasudae sp. nov. and Leptospira stimsonii sp. nov., two pathogenic species of the genus Leptospira isolated from environmental sources.</title>
        <authorList>
            <person name="Casanovas-Massana A."/>
            <person name="Hamond C."/>
            <person name="Santos L.A."/>
            <person name="Hacker K.P."/>
            <person name="Balassiano I."/>
            <person name="Medeiros M.A."/>
            <person name="Reis M.G."/>
            <person name="Ko A.I."/>
            <person name="Wunder E.A."/>
        </authorList>
    </citation>
    <scope>NUCLEOTIDE SEQUENCE [LARGE SCALE GENOMIC DNA]</scope>
    <source>
        <strain evidence="6">AMB6-RJ</strain>
    </source>
</reference>
<evidence type="ECO:0000313" key="4">
    <source>
        <dbReference type="EMBL" id="RHX83726.1"/>
    </source>
</evidence>
<dbReference type="Gene3D" id="3.40.50.300">
    <property type="entry name" value="P-loop containing nucleotide triphosphate hydrolases"/>
    <property type="match status" value="1"/>
</dbReference>
<reference evidence="4" key="4">
    <citation type="journal article" date="2020" name="Int. J. Syst. Evol. Microbiol.">
        <title>Leptospira yasudae sp. nov. and Leptospira stimsonii sp. nov., two new species of the pathogenic group isolated from environmental sources.</title>
        <authorList>
            <person name="Casanovas-Massana A."/>
            <person name="Hamond C."/>
            <person name="Santos L.A."/>
            <person name="de Oliveira D."/>
            <person name="Hacker K.P."/>
            <person name="Balassiano I."/>
            <person name="Costa F."/>
            <person name="Medeiros M.A."/>
            <person name="Reis M.G."/>
            <person name="Ko A.I."/>
            <person name="Wunder E.A."/>
        </authorList>
    </citation>
    <scope>NUCLEOTIDE SEQUENCE</scope>
    <source>
        <strain evidence="4">AMB6-RJ</strain>
    </source>
</reference>
<evidence type="ECO:0000256" key="1">
    <source>
        <dbReference type="ARBA" id="ARBA00022741"/>
    </source>
</evidence>
<dbReference type="PROSITE" id="PS50893">
    <property type="entry name" value="ABC_TRANSPORTER_2"/>
    <property type="match status" value="1"/>
</dbReference>
<dbReference type="PROSITE" id="PS00211">
    <property type="entry name" value="ABC_TRANSPORTER_1"/>
    <property type="match status" value="1"/>
</dbReference>
<reference evidence="5" key="2">
    <citation type="submission" date="2018-10" db="EMBL/GenBank/DDBJ databases">
        <authorList>
            <person name="Vincent A.T."/>
            <person name="Schiettekatte O."/>
            <person name="Bourhy P."/>
            <person name="Veyrier F.J."/>
            <person name="Picardeau M."/>
        </authorList>
    </citation>
    <scope>NUCLEOTIDE SEQUENCE</scope>
    <source>
        <strain evidence="5">201702407</strain>
    </source>
</reference>
<sequence>MIILETRKLTRKYGSSVVVDSLDLKIEEGEAFALLGPNGAGKTTVIKMLTTLLPVSSGDAFLCGFSVVKQAKMVRRVIGYVPQMLSVDGTLTGMENLLLFARLYDIPGKECKPRVMEALSFMGLEDAAKLQVHEYSGGMIRRLEIAQSMLHRPRVLFLDEPTVGLDPIACKTVWDHILKLKKDYNTTILMTTHLMEEADTLCNRIAFLSRGKLVITGTPKELKNSIADPNATLEDAFIHYTSETLEDGSGYQNVSRERKNRVRLG</sequence>
<dbReference type="PANTHER" id="PTHR43582">
    <property type="entry name" value="LINEARMYCIN RESISTANCE ATP-BINDING PROTEIN LNRL"/>
    <property type="match status" value="1"/>
</dbReference>